<organism evidence="9 10">
    <name type="scientific">Talaromyces atroroseus</name>
    <dbReference type="NCBI Taxonomy" id="1441469"/>
    <lineage>
        <taxon>Eukaryota</taxon>
        <taxon>Fungi</taxon>
        <taxon>Dikarya</taxon>
        <taxon>Ascomycota</taxon>
        <taxon>Pezizomycotina</taxon>
        <taxon>Eurotiomycetes</taxon>
        <taxon>Eurotiomycetidae</taxon>
        <taxon>Eurotiales</taxon>
        <taxon>Trichocomaceae</taxon>
        <taxon>Talaromyces</taxon>
        <taxon>Talaromyces sect. Trachyspermi</taxon>
    </lineage>
</organism>
<dbReference type="STRING" id="1441469.A0A1Q5Q6I0"/>
<dbReference type="GeneID" id="31009037"/>
<evidence type="ECO:0000256" key="6">
    <source>
        <dbReference type="SAM" id="MobiDB-lite"/>
    </source>
</evidence>
<dbReference type="InterPro" id="IPR001138">
    <property type="entry name" value="Zn2Cys6_DnaBD"/>
</dbReference>
<evidence type="ECO:0000256" key="3">
    <source>
        <dbReference type="ARBA" id="ARBA00023125"/>
    </source>
</evidence>
<dbReference type="Pfam" id="PF00172">
    <property type="entry name" value="Zn_clus"/>
    <property type="match status" value="1"/>
</dbReference>
<accession>A0A1Q5Q6I0</accession>
<keyword evidence="2" id="KW-0805">Transcription regulation</keyword>
<dbReference type="PROSITE" id="PS50048">
    <property type="entry name" value="ZN2_CY6_FUNGAL_2"/>
    <property type="match status" value="1"/>
</dbReference>
<dbReference type="GO" id="GO:0000978">
    <property type="term" value="F:RNA polymerase II cis-regulatory region sequence-specific DNA binding"/>
    <property type="evidence" value="ECO:0007669"/>
    <property type="project" value="TreeGrafter"/>
</dbReference>
<evidence type="ECO:0000259" key="8">
    <source>
        <dbReference type="PROSITE" id="PS50048"/>
    </source>
</evidence>
<evidence type="ECO:0000313" key="10">
    <source>
        <dbReference type="Proteomes" id="UP000214365"/>
    </source>
</evidence>
<feature type="region of interest" description="Disordered" evidence="6">
    <location>
        <begin position="57"/>
        <end position="96"/>
    </location>
</feature>
<keyword evidence="4" id="KW-0804">Transcription</keyword>
<feature type="domain" description="Zn(2)-C6 fungal-type" evidence="8">
    <location>
        <begin position="17"/>
        <end position="48"/>
    </location>
</feature>
<dbReference type="GO" id="GO:0000981">
    <property type="term" value="F:DNA-binding transcription factor activity, RNA polymerase II-specific"/>
    <property type="evidence" value="ECO:0007669"/>
    <property type="project" value="InterPro"/>
</dbReference>
<feature type="compositionally biased region" description="Polar residues" evidence="6">
    <location>
        <begin position="61"/>
        <end position="70"/>
    </location>
</feature>
<feature type="transmembrane region" description="Helical" evidence="7">
    <location>
        <begin position="518"/>
        <end position="537"/>
    </location>
</feature>
<keyword evidence="5" id="KW-0539">Nucleus</keyword>
<dbReference type="PANTHER" id="PTHR47424:SF9">
    <property type="entry name" value="TAH-2"/>
    <property type="match status" value="1"/>
</dbReference>
<sequence length="693" mass="77860">MPRPKVRPEDRLRAPRACLACKASKIRCDAQRPCASCVRRKHPDACVYSGVDGRRRRTFSRADSQAQSPGFSDEHPTPREQGANLPSPSSRHRSSRKVYVGETSSLSFLHFLRKTVKSYVGSVSFTDSERRHVVLETEIAQPADRTPPELTAEKIYDLLESYFEAVSRFSEGSHFVVYLFTAEEIDSLVADKSLMSMFTLESSSRREDSAALDLALAIGAQRRGEDSDLAMGYFCRARQIAFEDMLMGQSVRSVRLFLLLSFFMLGACHRNAASMFLGVAAKAAVILDLHNLESYGGLVEDEYWLRLRIWNSTRNFDILSSFILGRPRSLPTVPRNSVQPEIPLGKSLYSPQSAFRETVKLCSLFEDIMDTLNKDNILHVPTAENFLKRLRQWSQELPPSIRRFTPGVSSPQSCKDGGHGSDLSPSDWQLLIGNMHISCIYYFAVILITRPYLIAYLMSRLRGKAPDHLITDPDEASDVTIKNNKVSKLGQVCVSSAVYMVDMCQKVQNLTLTLGNLGLLKAWVFGAGLVLGFSMFAGEPRKDIEICFENARSVLASIATTSPQAELYHDILTSFSEAVTKYRRRVAGEVRRTVQHYMDQILILEQASLHINHEIQPNNSNQQFPGNMADKLETNSSSPPDPISDCTKGAHTLIQMASSLDTEYDDWEDLDMQFFDGFLPDPEPFDQLFHTVE</sequence>
<evidence type="ECO:0000256" key="7">
    <source>
        <dbReference type="SAM" id="Phobius"/>
    </source>
</evidence>
<dbReference type="GO" id="GO:0000435">
    <property type="term" value="P:positive regulation of transcription from RNA polymerase II promoter by galactose"/>
    <property type="evidence" value="ECO:0007669"/>
    <property type="project" value="TreeGrafter"/>
</dbReference>
<dbReference type="PROSITE" id="PS00463">
    <property type="entry name" value="ZN2_CY6_FUNGAL_1"/>
    <property type="match status" value="1"/>
</dbReference>
<dbReference type="InterPro" id="IPR007219">
    <property type="entry name" value="XnlR_reg_dom"/>
</dbReference>
<evidence type="ECO:0000256" key="4">
    <source>
        <dbReference type="ARBA" id="ARBA00023163"/>
    </source>
</evidence>
<dbReference type="GO" id="GO:0005634">
    <property type="term" value="C:nucleus"/>
    <property type="evidence" value="ECO:0007669"/>
    <property type="project" value="TreeGrafter"/>
</dbReference>
<dbReference type="OrthoDB" id="4064873at2759"/>
<dbReference type="SMART" id="SM00066">
    <property type="entry name" value="GAL4"/>
    <property type="match status" value="1"/>
</dbReference>
<keyword evidence="10" id="KW-1185">Reference proteome</keyword>
<keyword evidence="7" id="KW-0812">Transmembrane</keyword>
<keyword evidence="7" id="KW-1133">Transmembrane helix</keyword>
<dbReference type="Pfam" id="PF04082">
    <property type="entry name" value="Fungal_trans"/>
    <property type="match status" value="1"/>
</dbReference>
<name>A0A1Q5Q6I0_TALAT</name>
<dbReference type="GO" id="GO:0008270">
    <property type="term" value="F:zinc ion binding"/>
    <property type="evidence" value="ECO:0007669"/>
    <property type="project" value="InterPro"/>
</dbReference>
<proteinExistence type="predicted"/>
<dbReference type="AlphaFoldDB" id="A0A1Q5Q6I0"/>
<keyword evidence="1" id="KW-0479">Metal-binding</keyword>
<dbReference type="InterPro" id="IPR036864">
    <property type="entry name" value="Zn2-C6_fun-type_DNA-bd_sf"/>
</dbReference>
<dbReference type="PANTHER" id="PTHR47424">
    <property type="entry name" value="REGULATORY PROTEIN GAL4"/>
    <property type="match status" value="1"/>
</dbReference>
<dbReference type="InterPro" id="IPR051127">
    <property type="entry name" value="Fungal_SecMet_Regulators"/>
</dbReference>
<reference evidence="9 10" key="1">
    <citation type="submission" date="2015-06" db="EMBL/GenBank/DDBJ databases">
        <title>Talaromyces atroroseus IBT 11181 draft genome.</title>
        <authorList>
            <person name="Rasmussen K.B."/>
            <person name="Rasmussen S."/>
            <person name="Petersen B."/>
            <person name="Sicheritz-Ponten T."/>
            <person name="Mortensen U.H."/>
            <person name="Thrane U."/>
        </authorList>
    </citation>
    <scope>NUCLEOTIDE SEQUENCE [LARGE SCALE GENOMIC DNA]</scope>
    <source>
        <strain evidence="9 10">IBT 11181</strain>
    </source>
</reference>
<dbReference type="EMBL" id="LFMY01000021">
    <property type="protein sequence ID" value="OKL55458.1"/>
    <property type="molecule type" value="Genomic_DNA"/>
</dbReference>
<evidence type="ECO:0000256" key="5">
    <source>
        <dbReference type="ARBA" id="ARBA00023242"/>
    </source>
</evidence>
<comment type="caution">
    <text evidence="9">The sequence shown here is derived from an EMBL/GenBank/DDBJ whole genome shotgun (WGS) entry which is preliminary data.</text>
</comment>
<dbReference type="Proteomes" id="UP000214365">
    <property type="component" value="Unassembled WGS sequence"/>
</dbReference>
<feature type="transmembrane region" description="Helical" evidence="7">
    <location>
        <begin position="440"/>
        <end position="458"/>
    </location>
</feature>
<gene>
    <name evidence="9" type="ORF">UA08_09281</name>
</gene>
<dbReference type="CDD" id="cd00067">
    <property type="entry name" value="GAL4"/>
    <property type="match status" value="1"/>
</dbReference>
<feature type="region of interest" description="Disordered" evidence="6">
    <location>
        <begin position="617"/>
        <end position="644"/>
    </location>
</feature>
<dbReference type="Gene3D" id="4.10.240.10">
    <property type="entry name" value="Zn(2)-C6 fungal-type DNA-binding domain"/>
    <property type="match status" value="1"/>
</dbReference>
<dbReference type="RefSeq" id="XP_020115579.1">
    <property type="nucleotide sequence ID" value="XM_020265207.1"/>
</dbReference>
<keyword evidence="7" id="KW-0472">Membrane</keyword>
<dbReference type="SUPFAM" id="SSF57701">
    <property type="entry name" value="Zn2/Cys6 DNA-binding domain"/>
    <property type="match status" value="1"/>
</dbReference>
<evidence type="ECO:0000313" key="9">
    <source>
        <dbReference type="EMBL" id="OKL55458.1"/>
    </source>
</evidence>
<dbReference type="CDD" id="cd12148">
    <property type="entry name" value="fungal_TF_MHR"/>
    <property type="match status" value="1"/>
</dbReference>
<evidence type="ECO:0000256" key="1">
    <source>
        <dbReference type="ARBA" id="ARBA00022723"/>
    </source>
</evidence>
<keyword evidence="3" id="KW-0238">DNA-binding</keyword>
<protein>
    <recommendedName>
        <fullName evidence="8">Zn(2)-C6 fungal-type domain-containing protein</fullName>
    </recommendedName>
</protein>
<dbReference type="GO" id="GO:0006351">
    <property type="term" value="P:DNA-templated transcription"/>
    <property type="evidence" value="ECO:0007669"/>
    <property type="project" value="InterPro"/>
</dbReference>
<evidence type="ECO:0000256" key="2">
    <source>
        <dbReference type="ARBA" id="ARBA00023015"/>
    </source>
</evidence>